<sequence length="247" mass="27009">MRSAYSTNIKERKDHSIAILDKRGRLVVQAALTLPIHIASMSGLTTCVLEKYGVNINEGDIFIGNDPHTAGGSHLPDINYAMPLFANGELVGFVCNIAHHADVGGMVHGSMAGGMSEIYQEGLRIPAIKLFNRGELQTDIMDLLLLNVRVEEERRGDHNAQIASCKLGSRRFTEVVASHGLSTVLTAFDNIISRTSIRMRAAIKAIPDGSYEFSDFMDGDGINTFDIPLCLKLTVNDDHIHLDFEGT</sequence>
<evidence type="ECO:0000259" key="1">
    <source>
        <dbReference type="Pfam" id="PF02538"/>
    </source>
</evidence>
<accession>A0A382QUH1</accession>
<dbReference type="GO" id="GO:0017168">
    <property type="term" value="F:5-oxoprolinase (ATP-hydrolyzing) activity"/>
    <property type="evidence" value="ECO:0007669"/>
    <property type="project" value="TreeGrafter"/>
</dbReference>
<dbReference type="EMBL" id="UINC01116620">
    <property type="protein sequence ID" value="SVC88482.1"/>
    <property type="molecule type" value="Genomic_DNA"/>
</dbReference>
<evidence type="ECO:0000313" key="2">
    <source>
        <dbReference type="EMBL" id="SVC88482.1"/>
    </source>
</evidence>
<name>A0A382QUH1_9ZZZZ</name>
<dbReference type="PANTHER" id="PTHR11365:SF23">
    <property type="entry name" value="HYPOTHETICAL 5-OXOPROLINASE (EUROFUNG)-RELATED"/>
    <property type="match status" value="1"/>
</dbReference>
<dbReference type="GO" id="GO:0005829">
    <property type="term" value="C:cytosol"/>
    <property type="evidence" value="ECO:0007669"/>
    <property type="project" value="TreeGrafter"/>
</dbReference>
<dbReference type="Pfam" id="PF02538">
    <property type="entry name" value="Hydantoinase_B"/>
    <property type="match status" value="1"/>
</dbReference>
<organism evidence="2">
    <name type="scientific">marine metagenome</name>
    <dbReference type="NCBI Taxonomy" id="408172"/>
    <lineage>
        <taxon>unclassified sequences</taxon>
        <taxon>metagenomes</taxon>
        <taxon>ecological metagenomes</taxon>
    </lineage>
</organism>
<feature type="non-terminal residue" evidence="2">
    <location>
        <position position="247"/>
    </location>
</feature>
<reference evidence="2" key="1">
    <citation type="submission" date="2018-05" db="EMBL/GenBank/DDBJ databases">
        <authorList>
            <person name="Lanie J.A."/>
            <person name="Ng W.-L."/>
            <person name="Kazmierczak K.M."/>
            <person name="Andrzejewski T.M."/>
            <person name="Davidsen T.M."/>
            <person name="Wayne K.J."/>
            <person name="Tettelin H."/>
            <person name="Glass J.I."/>
            <person name="Rusch D."/>
            <person name="Podicherti R."/>
            <person name="Tsui H.-C.T."/>
            <person name="Winkler M.E."/>
        </authorList>
    </citation>
    <scope>NUCLEOTIDE SEQUENCE</scope>
</reference>
<dbReference type="AlphaFoldDB" id="A0A382QUH1"/>
<feature type="domain" description="Hydantoinase B/oxoprolinase" evidence="1">
    <location>
        <begin position="1"/>
        <end position="247"/>
    </location>
</feature>
<dbReference type="InterPro" id="IPR003692">
    <property type="entry name" value="Hydantoinase_B"/>
</dbReference>
<proteinExistence type="predicted"/>
<gene>
    <name evidence="2" type="ORF">METZ01_LOCUS341336</name>
</gene>
<dbReference type="GO" id="GO:0006749">
    <property type="term" value="P:glutathione metabolic process"/>
    <property type="evidence" value="ECO:0007669"/>
    <property type="project" value="TreeGrafter"/>
</dbReference>
<protein>
    <recommendedName>
        <fullName evidence="1">Hydantoinase B/oxoprolinase domain-containing protein</fullName>
    </recommendedName>
</protein>
<dbReference type="PANTHER" id="PTHR11365">
    <property type="entry name" value="5-OXOPROLINASE RELATED"/>
    <property type="match status" value="1"/>
</dbReference>
<dbReference type="InterPro" id="IPR045079">
    <property type="entry name" value="Oxoprolinase-like"/>
</dbReference>